<evidence type="ECO:0000256" key="9">
    <source>
        <dbReference type="ARBA" id="ARBA00022801"/>
    </source>
</evidence>
<dbReference type="PANTHER" id="PTHR12553">
    <property type="entry name" value="ZINC PHOSPHODIESTERASE ELAC PROTEIN 2"/>
    <property type="match status" value="1"/>
</dbReference>
<dbReference type="EC" id="3.1.26.11" evidence="4"/>
<feature type="compositionally biased region" description="Polar residues" evidence="11">
    <location>
        <begin position="176"/>
        <end position="192"/>
    </location>
</feature>
<dbReference type="Pfam" id="PF13691">
    <property type="entry name" value="Lactamase_B_4"/>
    <property type="match status" value="1"/>
</dbReference>
<keyword evidence="6" id="KW-0540">Nuclease</keyword>
<keyword evidence="14" id="KW-1185">Reference proteome</keyword>
<dbReference type="SUPFAM" id="SSF56281">
    <property type="entry name" value="Metallo-hydrolase/oxidoreductase"/>
    <property type="match status" value="2"/>
</dbReference>
<sequence>MKAYLQVLSTGTADCPPSIILHFDSQRYMINCGEGTQRLCMESKLRFAKLKTILLTRTHWDCMGGIPGMLLTLSDVGIRNMKVLGGENLTHALISTRHFVFRNTMSVETVEFSNESWSYKDENLRITAVQIYPENFERAAPIEWPALAKPSSFKHTQSSSPSEPPTTSTVMEAPTTAGSKRSSDELQSSSTDAPAVEEMDDSQIRKQILAGMFNLDRFNETAPLQSKKLKRDDAAQTDVDMIEAAQAAEADSCDQANKKNVREHVELPRTSPNTSAICYICQSPDYAGKFNKQAAIDLNIKPGILFSQLVRGQSVLSESGDVVHPHQVIDGARPGRVFMVIDCPSVEYVAGLVSAKDFERFHGSESVSENNSDKLKANCIVHMGGHSVLSHPEYKAWMERFGPETQHIIANQEYCSQKLIWMKQSKSCYKLSKLDSSIFPIPYYENEPIHNLTADLEGVPVKATLAESMQTFLLEPSIGLEMSEVIKPLVLYEGYEFLKNNSEPYLQEYYELTEKAQEEIARCEEAYSEEIPGKDVVLTSLGTGSSHPSRYRNVSATLLEIPKDGTFLLDAGEGTYGQMFRQFGGFRRSEDQANSVDDRIKNLKGVFISHLHADHHLGIVTVIDRWNKLREANSKPLYLVAPRRFNTFLQELSDVQDFGYHNVQFVECEDIVYWRDSMDRRKRDVLPVWNEMLESTGFEEISTVDVIHCPWSYGISMTHKDGWKIVYSGDTRPCQNLVDAGSGATVLLHEATFEDNMKAEALKKKHSTTQEAITVGEGMEAKYTLLTHFSQRYPKIPQFDSENKSTVIGICFDLMSVRLGQIARLQRFLPALQVLYSPQSEEAQEGEEENRDSEIKKLQQQAE</sequence>
<dbReference type="Proteomes" id="UP000726737">
    <property type="component" value="Unassembled WGS sequence"/>
</dbReference>
<keyword evidence="9" id="KW-0378">Hydrolase</keyword>
<feature type="compositionally biased region" description="Low complexity" evidence="11">
    <location>
        <begin position="158"/>
        <end position="169"/>
    </location>
</feature>
<dbReference type="GO" id="GO:0005739">
    <property type="term" value="C:mitochondrion"/>
    <property type="evidence" value="ECO:0007669"/>
    <property type="project" value="TreeGrafter"/>
</dbReference>
<evidence type="ECO:0000256" key="2">
    <source>
        <dbReference type="ARBA" id="ARBA00001947"/>
    </source>
</evidence>
<evidence type="ECO:0000313" key="13">
    <source>
        <dbReference type="EMBL" id="KAG0261884.1"/>
    </source>
</evidence>
<comment type="similarity">
    <text evidence="3">Belongs to the RNase Z family.</text>
</comment>
<feature type="region of interest" description="Disordered" evidence="11">
    <location>
        <begin position="839"/>
        <end position="863"/>
    </location>
</feature>
<comment type="catalytic activity">
    <reaction evidence="1">
        <text>Endonucleolytic cleavage of RNA, removing extra 3' nucleotides from tRNA precursor, generating 3' termini of tRNAs. A 3'-hydroxy group is left at the tRNA terminus and a 5'-phosphoryl group is left at the trailer molecule.</text>
        <dbReference type="EC" id="3.1.26.11"/>
    </reaction>
</comment>
<gene>
    <name evidence="13" type="ORF">BG011_000581</name>
</gene>
<dbReference type="SMART" id="SM00849">
    <property type="entry name" value="Lactamase_B"/>
    <property type="match status" value="1"/>
</dbReference>
<comment type="cofactor">
    <cofactor evidence="2">
        <name>Zn(2+)</name>
        <dbReference type="ChEBI" id="CHEBI:29105"/>
    </cofactor>
</comment>
<evidence type="ECO:0000259" key="12">
    <source>
        <dbReference type="SMART" id="SM00849"/>
    </source>
</evidence>
<dbReference type="CDD" id="cd07718">
    <property type="entry name" value="RNaseZ_ELAC1_ELAC2-C-term-like_MBL-fold"/>
    <property type="match status" value="1"/>
</dbReference>
<comment type="caution">
    <text evidence="13">The sequence shown here is derived from an EMBL/GenBank/DDBJ whole genome shotgun (WGS) entry which is preliminary data.</text>
</comment>
<dbReference type="GO" id="GO:1990180">
    <property type="term" value="P:mitochondrial tRNA 3'-end processing"/>
    <property type="evidence" value="ECO:0007669"/>
    <property type="project" value="TreeGrafter"/>
</dbReference>
<proteinExistence type="inferred from homology"/>
<evidence type="ECO:0000256" key="6">
    <source>
        <dbReference type="ARBA" id="ARBA00022722"/>
    </source>
</evidence>
<dbReference type="InterPro" id="IPR036866">
    <property type="entry name" value="RibonucZ/Hydroxyglut_hydro"/>
</dbReference>
<evidence type="ECO:0000256" key="8">
    <source>
        <dbReference type="ARBA" id="ARBA00022759"/>
    </source>
</evidence>
<evidence type="ECO:0000256" key="4">
    <source>
        <dbReference type="ARBA" id="ARBA00012477"/>
    </source>
</evidence>
<dbReference type="EMBL" id="JAAAJA010000112">
    <property type="protein sequence ID" value="KAG0261884.1"/>
    <property type="molecule type" value="Genomic_DNA"/>
</dbReference>
<feature type="domain" description="Metallo-beta-lactamase" evidence="12">
    <location>
        <begin position="553"/>
        <end position="779"/>
    </location>
</feature>
<dbReference type="Gene3D" id="3.60.15.10">
    <property type="entry name" value="Ribonuclease Z/Hydroxyacylglutathione hydrolase-like"/>
    <property type="match status" value="2"/>
</dbReference>
<keyword evidence="10" id="KW-0862">Zinc</keyword>
<dbReference type="PANTHER" id="PTHR12553:SF49">
    <property type="entry name" value="ZINC PHOSPHODIESTERASE ELAC PROTEIN 2"/>
    <property type="match status" value="1"/>
</dbReference>
<feature type="compositionally biased region" description="Acidic residues" evidence="11">
    <location>
        <begin position="842"/>
        <end position="851"/>
    </location>
</feature>
<keyword evidence="5" id="KW-0819">tRNA processing</keyword>
<feature type="region of interest" description="Disordered" evidence="11">
    <location>
        <begin position="151"/>
        <end position="200"/>
    </location>
</feature>
<evidence type="ECO:0000256" key="11">
    <source>
        <dbReference type="SAM" id="MobiDB-lite"/>
    </source>
</evidence>
<dbReference type="InterPro" id="IPR047151">
    <property type="entry name" value="RNZ2-like"/>
</dbReference>
<evidence type="ECO:0000256" key="1">
    <source>
        <dbReference type="ARBA" id="ARBA00000402"/>
    </source>
</evidence>
<accession>A0A9P6U716</accession>
<name>A0A9P6U716_9FUNG</name>
<evidence type="ECO:0000256" key="7">
    <source>
        <dbReference type="ARBA" id="ARBA00022723"/>
    </source>
</evidence>
<dbReference type="GO" id="GO:0042781">
    <property type="term" value="F:3'-tRNA processing endoribonuclease activity"/>
    <property type="evidence" value="ECO:0007669"/>
    <property type="project" value="UniProtKB-EC"/>
</dbReference>
<evidence type="ECO:0000256" key="3">
    <source>
        <dbReference type="ARBA" id="ARBA00007823"/>
    </source>
</evidence>
<evidence type="ECO:0000313" key="14">
    <source>
        <dbReference type="Proteomes" id="UP000726737"/>
    </source>
</evidence>
<dbReference type="GO" id="GO:0046872">
    <property type="term" value="F:metal ion binding"/>
    <property type="evidence" value="ECO:0007669"/>
    <property type="project" value="UniProtKB-KW"/>
</dbReference>
<dbReference type="InterPro" id="IPR027794">
    <property type="entry name" value="tRNase_Z_dom"/>
</dbReference>
<keyword evidence="7" id="KW-0479">Metal-binding</keyword>
<evidence type="ECO:0000256" key="5">
    <source>
        <dbReference type="ARBA" id="ARBA00022694"/>
    </source>
</evidence>
<reference evidence="13" key="1">
    <citation type="journal article" date="2020" name="Fungal Divers.">
        <title>Resolving the Mortierellaceae phylogeny through synthesis of multi-gene phylogenetics and phylogenomics.</title>
        <authorList>
            <person name="Vandepol N."/>
            <person name="Liber J."/>
            <person name="Desiro A."/>
            <person name="Na H."/>
            <person name="Kennedy M."/>
            <person name="Barry K."/>
            <person name="Grigoriev I.V."/>
            <person name="Miller A.N."/>
            <person name="O'Donnell K."/>
            <person name="Stajich J.E."/>
            <person name="Bonito G."/>
        </authorList>
    </citation>
    <scope>NUCLEOTIDE SEQUENCE</scope>
    <source>
        <strain evidence="13">KOD948</strain>
    </source>
</reference>
<keyword evidence="8" id="KW-0255">Endonuclease</keyword>
<evidence type="ECO:0000256" key="10">
    <source>
        <dbReference type="ARBA" id="ARBA00022833"/>
    </source>
</evidence>
<organism evidence="13 14">
    <name type="scientific">Mortierella polycephala</name>
    <dbReference type="NCBI Taxonomy" id="41804"/>
    <lineage>
        <taxon>Eukaryota</taxon>
        <taxon>Fungi</taxon>
        <taxon>Fungi incertae sedis</taxon>
        <taxon>Mucoromycota</taxon>
        <taxon>Mortierellomycotina</taxon>
        <taxon>Mortierellomycetes</taxon>
        <taxon>Mortierellales</taxon>
        <taxon>Mortierellaceae</taxon>
        <taxon>Mortierella</taxon>
    </lineage>
</organism>
<dbReference type="AlphaFoldDB" id="A0A9P6U716"/>
<protein>
    <recommendedName>
        <fullName evidence="4">ribonuclease Z</fullName>
        <ecNumber evidence="4">3.1.26.11</ecNumber>
    </recommendedName>
</protein>
<dbReference type="InterPro" id="IPR001279">
    <property type="entry name" value="Metallo-B-lactamas"/>
</dbReference>
<dbReference type="OrthoDB" id="527344at2759"/>
<dbReference type="Pfam" id="PF12706">
    <property type="entry name" value="Lactamase_B_2"/>
    <property type="match status" value="1"/>
</dbReference>